<dbReference type="Proteomes" id="UP001379533">
    <property type="component" value="Chromosome"/>
</dbReference>
<protein>
    <submittedName>
        <fullName evidence="1">Uncharacterized protein</fullName>
    </submittedName>
</protein>
<name>A0ABZ2K7B4_9BACT</name>
<gene>
    <name evidence="1" type="ORF">LZC95_50195</name>
</gene>
<sequence>MITEQKLAELRLEYPNGAAFSKGPVEIYCRKPNRGERLAFLENATSKRPALSLEKLVRAICVFPEREELDRLYDDEGFILDEVSGEVMDWLRGGNDAVTVKKF</sequence>
<keyword evidence="2" id="KW-1185">Reference proteome</keyword>
<dbReference type="EMBL" id="CP089982">
    <property type="protein sequence ID" value="WXA94577.1"/>
    <property type="molecule type" value="Genomic_DNA"/>
</dbReference>
<evidence type="ECO:0000313" key="2">
    <source>
        <dbReference type="Proteomes" id="UP001379533"/>
    </source>
</evidence>
<reference evidence="1 2" key="1">
    <citation type="submission" date="2021-12" db="EMBL/GenBank/DDBJ databases">
        <title>Discovery of the Pendulisporaceae a myxobacterial family with distinct sporulation behavior and unique specialized metabolism.</title>
        <authorList>
            <person name="Garcia R."/>
            <person name="Popoff A."/>
            <person name="Bader C.D."/>
            <person name="Loehr J."/>
            <person name="Walesch S."/>
            <person name="Walt C."/>
            <person name="Boldt J."/>
            <person name="Bunk B."/>
            <person name="Haeckl F.J.F.P.J."/>
            <person name="Gunesch A.P."/>
            <person name="Birkelbach J."/>
            <person name="Nuebel U."/>
            <person name="Pietschmann T."/>
            <person name="Bach T."/>
            <person name="Mueller R."/>
        </authorList>
    </citation>
    <scope>NUCLEOTIDE SEQUENCE [LARGE SCALE GENOMIC DNA]</scope>
    <source>
        <strain evidence="1 2">MSr12523</strain>
    </source>
</reference>
<proteinExistence type="predicted"/>
<dbReference type="RefSeq" id="WP_394845187.1">
    <property type="nucleotide sequence ID" value="NZ_CP089982.1"/>
</dbReference>
<accession>A0ABZ2K7B4</accession>
<organism evidence="1 2">
    <name type="scientific">Pendulispora brunnea</name>
    <dbReference type="NCBI Taxonomy" id="2905690"/>
    <lineage>
        <taxon>Bacteria</taxon>
        <taxon>Pseudomonadati</taxon>
        <taxon>Myxococcota</taxon>
        <taxon>Myxococcia</taxon>
        <taxon>Myxococcales</taxon>
        <taxon>Sorangiineae</taxon>
        <taxon>Pendulisporaceae</taxon>
        <taxon>Pendulispora</taxon>
    </lineage>
</organism>
<evidence type="ECO:0000313" key="1">
    <source>
        <dbReference type="EMBL" id="WXA94577.1"/>
    </source>
</evidence>